<dbReference type="RefSeq" id="WP_146385952.1">
    <property type="nucleotide sequence ID" value="NZ_VFIO01000005.1"/>
</dbReference>
<dbReference type="InterPro" id="IPR045362">
    <property type="entry name" value="CIS_spike_tip"/>
</dbReference>
<sequence>MGKNIIVSGAEFIYPTQFGTIIVIIPAKKLSGTGHATVNGSKVCHAGDEKQADVLSVRYTTSTATTPGDAKITITKAETASVVTSTSPVIIGEKWTVLCTPLTPAHIPGFAPTPVQPPASSADGSITNNPNLFVTAE</sequence>
<dbReference type="Pfam" id="PF19267">
    <property type="entry name" value="CIS_spike_tip"/>
    <property type="match status" value="1"/>
</dbReference>
<evidence type="ECO:0000313" key="3">
    <source>
        <dbReference type="Proteomes" id="UP000318428"/>
    </source>
</evidence>
<organism evidence="2 3">
    <name type="scientific">Pseudomonas saxonica</name>
    <dbReference type="NCBI Taxonomy" id="2600598"/>
    <lineage>
        <taxon>Bacteria</taxon>
        <taxon>Pseudomonadati</taxon>
        <taxon>Pseudomonadota</taxon>
        <taxon>Gammaproteobacteria</taxon>
        <taxon>Pseudomonadales</taxon>
        <taxon>Pseudomonadaceae</taxon>
        <taxon>Pseudomonas</taxon>
    </lineage>
</organism>
<feature type="region of interest" description="Disordered" evidence="1">
    <location>
        <begin position="116"/>
        <end position="137"/>
    </location>
</feature>
<dbReference type="Proteomes" id="UP000318428">
    <property type="component" value="Unassembled WGS sequence"/>
</dbReference>
<evidence type="ECO:0000256" key="1">
    <source>
        <dbReference type="SAM" id="MobiDB-lite"/>
    </source>
</evidence>
<comment type="caution">
    <text evidence="2">The sequence shown here is derived from an EMBL/GenBank/DDBJ whole genome shotgun (WGS) entry which is preliminary data.</text>
</comment>
<dbReference type="EMBL" id="VFIO01000005">
    <property type="protein sequence ID" value="TWR88669.1"/>
    <property type="molecule type" value="Genomic_DNA"/>
</dbReference>
<gene>
    <name evidence="2" type="ORF">FJD38_14775</name>
</gene>
<keyword evidence="3" id="KW-1185">Reference proteome</keyword>
<feature type="compositionally biased region" description="Polar residues" evidence="1">
    <location>
        <begin position="118"/>
        <end position="137"/>
    </location>
</feature>
<name>A0ABY3GHG1_9PSED</name>
<proteinExistence type="predicted"/>
<evidence type="ECO:0000313" key="2">
    <source>
        <dbReference type="EMBL" id="TWR88669.1"/>
    </source>
</evidence>
<evidence type="ECO:0008006" key="4">
    <source>
        <dbReference type="Google" id="ProtNLM"/>
    </source>
</evidence>
<reference evidence="2 3" key="1">
    <citation type="submission" date="2019-06" db="EMBL/GenBank/DDBJ databases">
        <title>Pseudomonas bimorpha sp. nov. isolated from bovine raw milk and skim milk concentrate.</title>
        <authorList>
            <person name="Hofmann K."/>
            <person name="Huptas C."/>
            <person name="Doll E."/>
            <person name="Scherer S."/>
            <person name="Wenning M."/>
        </authorList>
    </citation>
    <scope>NUCLEOTIDE SEQUENCE [LARGE SCALE GENOMIC DNA]</scope>
    <source>
        <strain evidence="2 3">DSM 108989</strain>
    </source>
</reference>
<protein>
    <recommendedName>
        <fullName evidence="4">Phage tail protein</fullName>
    </recommendedName>
</protein>
<accession>A0ABY3GHG1</accession>